<reference evidence="1" key="1">
    <citation type="journal article" date="2020" name="Stud. Mycol.">
        <title>101 Dothideomycetes genomes: a test case for predicting lifestyles and emergence of pathogens.</title>
        <authorList>
            <person name="Haridas S."/>
            <person name="Albert R."/>
            <person name="Binder M."/>
            <person name="Bloem J."/>
            <person name="Labutti K."/>
            <person name="Salamov A."/>
            <person name="Andreopoulos B."/>
            <person name="Baker S."/>
            <person name="Barry K."/>
            <person name="Bills G."/>
            <person name="Bluhm B."/>
            <person name="Cannon C."/>
            <person name="Castanera R."/>
            <person name="Culley D."/>
            <person name="Daum C."/>
            <person name="Ezra D."/>
            <person name="Gonzalez J."/>
            <person name="Henrissat B."/>
            <person name="Kuo A."/>
            <person name="Liang C."/>
            <person name="Lipzen A."/>
            <person name="Lutzoni F."/>
            <person name="Magnuson J."/>
            <person name="Mondo S."/>
            <person name="Nolan M."/>
            <person name="Ohm R."/>
            <person name="Pangilinan J."/>
            <person name="Park H.-J."/>
            <person name="Ramirez L."/>
            <person name="Alfaro M."/>
            <person name="Sun H."/>
            <person name="Tritt A."/>
            <person name="Yoshinaga Y."/>
            <person name="Zwiers L.-H."/>
            <person name="Turgeon B."/>
            <person name="Goodwin S."/>
            <person name="Spatafora J."/>
            <person name="Crous P."/>
            <person name="Grigoriev I."/>
        </authorList>
    </citation>
    <scope>NUCLEOTIDE SEQUENCE</scope>
    <source>
        <strain evidence="1">CBS 675.92</strain>
    </source>
</reference>
<accession>A0A6A5UHY7</accession>
<evidence type="ECO:0000313" key="1">
    <source>
        <dbReference type="EMBL" id="KAF1960687.1"/>
    </source>
</evidence>
<proteinExistence type="predicted"/>
<protein>
    <submittedName>
        <fullName evidence="1">Uncharacterized protein</fullName>
    </submittedName>
</protein>
<dbReference type="AlphaFoldDB" id="A0A6A5UHY7"/>
<organism evidence="1 2">
    <name type="scientific">Byssothecium circinans</name>
    <dbReference type="NCBI Taxonomy" id="147558"/>
    <lineage>
        <taxon>Eukaryota</taxon>
        <taxon>Fungi</taxon>
        <taxon>Dikarya</taxon>
        <taxon>Ascomycota</taxon>
        <taxon>Pezizomycotina</taxon>
        <taxon>Dothideomycetes</taxon>
        <taxon>Pleosporomycetidae</taxon>
        <taxon>Pleosporales</taxon>
        <taxon>Massarineae</taxon>
        <taxon>Massarinaceae</taxon>
        <taxon>Byssothecium</taxon>
    </lineage>
</organism>
<evidence type="ECO:0000313" key="2">
    <source>
        <dbReference type="Proteomes" id="UP000800035"/>
    </source>
</evidence>
<name>A0A6A5UHY7_9PLEO</name>
<dbReference type="EMBL" id="ML976982">
    <property type="protein sequence ID" value="KAF1960687.1"/>
    <property type="molecule type" value="Genomic_DNA"/>
</dbReference>
<sequence>MCACRSCGANWQQLSVSPRMCADSVCKVSRGLSRNCTRRNCGREDVRGNLSCQTSSATPPPSSHVETRATINLLAPILPSSYFKTYILRL</sequence>
<dbReference type="Proteomes" id="UP000800035">
    <property type="component" value="Unassembled WGS sequence"/>
</dbReference>
<gene>
    <name evidence="1" type="ORF">CC80DRAFT_262657</name>
</gene>
<keyword evidence="2" id="KW-1185">Reference proteome</keyword>